<dbReference type="Proteomes" id="UP001163105">
    <property type="component" value="Unassembled WGS sequence"/>
</dbReference>
<dbReference type="EMBL" id="JAQHRD010000015">
    <property type="protein sequence ID" value="KAJ6436997.1"/>
    <property type="molecule type" value="Genomic_DNA"/>
</dbReference>
<gene>
    <name evidence="2" type="ORF">O9K51_10534</name>
</gene>
<reference evidence="2" key="1">
    <citation type="submission" date="2023-01" db="EMBL/GenBank/DDBJ databases">
        <title>The growth and conidiation of Purpureocillium lavendulum are regulated by nitrogen source and histone H3K14 acetylation.</title>
        <authorList>
            <person name="Tang P."/>
            <person name="Han J."/>
            <person name="Zhang C."/>
            <person name="Tang P."/>
            <person name="Qi F."/>
            <person name="Zhang K."/>
            <person name="Liang L."/>
        </authorList>
    </citation>
    <scope>NUCLEOTIDE SEQUENCE</scope>
    <source>
        <strain evidence="2">YMF1.00683</strain>
    </source>
</reference>
<dbReference type="AlphaFoldDB" id="A0AB34FER8"/>
<proteinExistence type="inferred from homology"/>
<comment type="similarity">
    <text evidence="1">Belongs to the methyltransferase superfamily. LaeA methyltransferase family.</text>
</comment>
<evidence type="ECO:0000313" key="2">
    <source>
        <dbReference type="EMBL" id="KAJ6436997.1"/>
    </source>
</evidence>
<dbReference type="InterPro" id="IPR029063">
    <property type="entry name" value="SAM-dependent_MTases_sf"/>
</dbReference>
<comment type="caution">
    <text evidence="2">The sequence shown here is derived from an EMBL/GenBank/DDBJ whole genome shotgun (WGS) entry which is preliminary data.</text>
</comment>
<evidence type="ECO:0000256" key="1">
    <source>
        <dbReference type="ARBA" id="ARBA00038158"/>
    </source>
</evidence>
<dbReference type="Gene3D" id="3.40.50.150">
    <property type="entry name" value="Vaccinia Virus protein VP39"/>
    <property type="match status" value="1"/>
</dbReference>
<sequence>MAETIDIPDQQVPVDAGDADSAIDEGSILSSTATLRESIFDYRLINGRTFQRSETTEYWCPNDDKQQNGLDIAHHFITILKNDKLFTAPIDSPSRVLDLGTGTGIWAIDMADEFPSAEVIGTDISPIQPPMVPPNCIFHIDDAQLEWTYRPGSFDFVHIRGLYGSIRSWEELYCQTYSALRPGGWIENTEISIHVQSDAQEVRDNPDHIFWRWANVLWEGADRIKKTLRIADDGKMPMLARGAGFVTVKESRYKVPIGSWSRDPKMKEIGAYNLAFLDESLEGFALFILMEIMRWESDAVQLFIMEMRNAIRNRRICPYYLMEQDWDRILRTQDDVNKTLQRLVLSHLRPAEKAALSWKDLFGECAKHFELLAQDKTNENPIELFRLAVIGLSEVAIKEGLPRDETYEYLRLCLRRYCRSGQQLGDESLRKTVKSAAISVILTDIIISSPLQKAKGLYSYGLPRASQEYFNAAIMEKAAEIDRWASKHGRTLQNLSSLRAEAFRSEEGTATWPTLGGALVLPLTNEAVDIKLLDRSTRTARRKVWHPNDIMYLEHEGLAAISGSFHYIYAFINPSI</sequence>
<keyword evidence="3" id="KW-1185">Reference proteome</keyword>
<dbReference type="SUPFAM" id="SSF53335">
    <property type="entry name" value="S-adenosyl-L-methionine-dependent methyltransferases"/>
    <property type="match status" value="1"/>
</dbReference>
<evidence type="ECO:0000313" key="3">
    <source>
        <dbReference type="Proteomes" id="UP001163105"/>
    </source>
</evidence>
<dbReference type="Pfam" id="PF13489">
    <property type="entry name" value="Methyltransf_23"/>
    <property type="match status" value="1"/>
</dbReference>
<dbReference type="PANTHER" id="PTHR43591:SF10">
    <property type="entry name" value="ABC TRANSMEMBRANE TYPE-1 DOMAIN-CONTAINING PROTEIN-RELATED"/>
    <property type="match status" value="1"/>
</dbReference>
<protein>
    <submittedName>
        <fullName evidence="2">PRO41 protein</fullName>
    </submittedName>
</protein>
<accession>A0AB34FER8</accession>
<dbReference type="CDD" id="cd02440">
    <property type="entry name" value="AdoMet_MTases"/>
    <property type="match status" value="1"/>
</dbReference>
<name>A0AB34FER8_9HYPO</name>
<organism evidence="2 3">
    <name type="scientific">Purpureocillium lavendulum</name>
    <dbReference type="NCBI Taxonomy" id="1247861"/>
    <lineage>
        <taxon>Eukaryota</taxon>
        <taxon>Fungi</taxon>
        <taxon>Dikarya</taxon>
        <taxon>Ascomycota</taxon>
        <taxon>Pezizomycotina</taxon>
        <taxon>Sordariomycetes</taxon>
        <taxon>Hypocreomycetidae</taxon>
        <taxon>Hypocreales</taxon>
        <taxon>Ophiocordycipitaceae</taxon>
        <taxon>Purpureocillium</taxon>
    </lineage>
</organism>
<dbReference type="PANTHER" id="PTHR43591">
    <property type="entry name" value="METHYLTRANSFERASE"/>
    <property type="match status" value="1"/>
</dbReference>
<dbReference type="GO" id="GO:0008168">
    <property type="term" value="F:methyltransferase activity"/>
    <property type="evidence" value="ECO:0007669"/>
    <property type="project" value="TreeGrafter"/>
</dbReference>